<feature type="binding site" evidence="20">
    <location>
        <position position="2136"/>
    </location>
    <ligand>
        <name>Mn(2+)</name>
        <dbReference type="ChEBI" id="CHEBI:29035"/>
        <label>2</label>
    </ligand>
</feature>
<evidence type="ECO:0000256" key="12">
    <source>
        <dbReference type="ARBA" id="ARBA00022989"/>
    </source>
</evidence>
<evidence type="ECO:0000313" key="26">
    <source>
        <dbReference type="Proteomes" id="UP000604046"/>
    </source>
</evidence>
<dbReference type="Pfam" id="PF02516">
    <property type="entry name" value="STT3"/>
    <property type="match status" value="2"/>
</dbReference>
<feature type="region of interest" description="Disordered" evidence="21">
    <location>
        <begin position="876"/>
        <end position="921"/>
    </location>
</feature>
<feature type="transmembrane region" description="Helical" evidence="22">
    <location>
        <begin position="251"/>
        <end position="273"/>
    </location>
</feature>
<dbReference type="PANTHER" id="PTHR13872:SF1">
    <property type="entry name" value="DOLICHYL-DIPHOSPHOOLIGOSACCHARIDE--PROTEIN GLYCOSYLTRANSFERASE SUBUNIT STT3B"/>
    <property type="match status" value="1"/>
</dbReference>
<evidence type="ECO:0000256" key="22">
    <source>
        <dbReference type="SAM" id="Phobius"/>
    </source>
</evidence>
<evidence type="ECO:0000256" key="20">
    <source>
        <dbReference type="PIRSR" id="PIRSR601233-3"/>
    </source>
</evidence>
<dbReference type="GO" id="GO:0170057">
    <property type="term" value="F:RNA ligase (GTP) activity"/>
    <property type="evidence" value="ECO:0007669"/>
    <property type="project" value="UniProtKB-EC"/>
</dbReference>
<dbReference type="Pfam" id="PF01139">
    <property type="entry name" value="RtcB"/>
    <property type="match status" value="1"/>
</dbReference>
<feature type="binding site" evidence="20">
    <location>
        <position position="2222"/>
    </location>
    <ligand>
        <name>Mn(2+)</name>
        <dbReference type="ChEBI" id="CHEBI:29035"/>
        <label>2</label>
    </ligand>
</feature>
<keyword evidence="6" id="KW-0328">Glycosyltransferase</keyword>
<evidence type="ECO:0000256" key="6">
    <source>
        <dbReference type="ARBA" id="ARBA00022676"/>
    </source>
</evidence>
<keyword evidence="13 19" id="KW-0342">GTP-binding</keyword>
<reference evidence="25" key="1">
    <citation type="submission" date="2021-02" db="EMBL/GenBank/DDBJ databases">
        <authorList>
            <person name="Dougan E. K."/>
            <person name="Rhodes N."/>
            <person name="Thang M."/>
            <person name="Chan C."/>
        </authorList>
    </citation>
    <scope>NUCLEOTIDE SEQUENCE</scope>
</reference>
<feature type="transmembrane region" description="Helical" evidence="22">
    <location>
        <begin position="20"/>
        <end position="39"/>
    </location>
</feature>
<comment type="subcellular location">
    <subcellularLocation>
        <location evidence="2">Endomembrane system</location>
        <topology evidence="2">Multi-pass membrane protein</topology>
    </subcellularLocation>
</comment>
<comment type="catalytic activity">
    <reaction evidence="16">
        <text>a 3'-end 3'-phospho-ribonucleotide-RNA + a 5'-end dephospho-ribonucleoside-RNA + GTP = a ribonucleotidyl-ribonucleotide-RNA + GMP + diphosphate</text>
        <dbReference type="Rhea" id="RHEA:68076"/>
        <dbReference type="Rhea" id="RHEA-COMP:10463"/>
        <dbReference type="Rhea" id="RHEA-COMP:13936"/>
        <dbReference type="Rhea" id="RHEA-COMP:17355"/>
        <dbReference type="ChEBI" id="CHEBI:33019"/>
        <dbReference type="ChEBI" id="CHEBI:37565"/>
        <dbReference type="ChEBI" id="CHEBI:58115"/>
        <dbReference type="ChEBI" id="CHEBI:83062"/>
        <dbReference type="ChEBI" id="CHEBI:138284"/>
        <dbReference type="ChEBI" id="CHEBI:173118"/>
        <dbReference type="EC" id="6.5.1.8"/>
    </reaction>
</comment>
<evidence type="ECO:0000256" key="9">
    <source>
        <dbReference type="ARBA" id="ARBA00022723"/>
    </source>
</evidence>
<feature type="transmembrane region" description="Helical" evidence="22">
    <location>
        <begin position="405"/>
        <end position="422"/>
    </location>
</feature>
<dbReference type="GO" id="GO:0012505">
    <property type="term" value="C:endomembrane system"/>
    <property type="evidence" value="ECO:0007669"/>
    <property type="project" value="UniProtKB-SubCell"/>
</dbReference>
<keyword evidence="8 22" id="KW-0812">Transmembrane</keyword>
<keyword evidence="26" id="KW-1185">Reference proteome</keyword>
<dbReference type="Gene3D" id="3.90.1860.10">
    <property type="entry name" value="tRNA-splicing ligase RtcB"/>
    <property type="match status" value="1"/>
</dbReference>
<feature type="compositionally biased region" description="Basic and acidic residues" evidence="21">
    <location>
        <begin position="885"/>
        <end position="908"/>
    </location>
</feature>
<feature type="transmembrane region" description="Helical" evidence="22">
    <location>
        <begin position="285"/>
        <end position="303"/>
    </location>
</feature>
<dbReference type="InterPro" id="IPR048307">
    <property type="entry name" value="STT3_N"/>
</dbReference>
<dbReference type="OrthoDB" id="10261066at2759"/>
<gene>
    <name evidence="25" type="primary">stt3</name>
    <name evidence="25" type="ORF">SNAT2548_LOCUS11068</name>
</gene>
<evidence type="ECO:0000313" key="25">
    <source>
        <dbReference type="EMBL" id="CAE7242082.1"/>
    </source>
</evidence>
<dbReference type="SUPFAM" id="SSF103481">
    <property type="entry name" value="Multidrug resistance efflux transporter EmrE"/>
    <property type="match status" value="1"/>
</dbReference>
<dbReference type="GO" id="GO:0005525">
    <property type="term" value="F:GTP binding"/>
    <property type="evidence" value="ECO:0007669"/>
    <property type="project" value="UniProtKB-KW"/>
</dbReference>
<dbReference type="InterPro" id="IPR036025">
    <property type="entry name" value="RtcB-like_sf"/>
</dbReference>
<feature type="domain" description="Oligosaccharyl transferase STT3 N-terminal" evidence="23">
    <location>
        <begin position="535"/>
        <end position="839"/>
    </location>
</feature>
<dbReference type="Proteomes" id="UP000604046">
    <property type="component" value="Unassembled WGS sequence"/>
</dbReference>
<keyword evidence="5" id="KW-0436">Ligase</keyword>
<dbReference type="GO" id="GO:0006396">
    <property type="term" value="P:RNA processing"/>
    <property type="evidence" value="ECO:0007669"/>
    <property type="project" value="InterPro"/>
</dbReference>
<keyword evidence="14 22" id="KW-0472">Membrane</keyword>
<evidence type="ECO:0000259" key="24">
    <source>
        <dbReference type="Pfam" id="PF21436"/>
    </source>
</evidence>
<feature type="transmembrane region" description="Helical" evidence="22">
    <location>
        <begin position="599"/>
        <end position="616"/>
    </location>
</feature>
<dbReference type="InterPro" id="IPR001233">
    <property type="entry name" value="RtcB"/>
</dbReference>
<feature type="binding site" evidence="19">
    <location>
        <position position="2271"/>
    </location>
    <ligand>
        <name>GMP</name>
        <dbReference type="ChEBI" id="CHEBI:58115"/>
    </ligand>
</feature>
<evidence type="ECO:0000259" key="23">
    <source>
        <dbReference type="Pfam" id="PF02516"/>
    </source>
</evidence>
<feature type="domain" description="STT3/PglB/AglB core" evidence="24">
    <location>
        <begin position="1051"/>
        <end position="1108"/>
    </location>
</feature>
<dbReference type="GO" id="GO:0004579">
    <property type="term" value="F:dolichyl-diphosphooligosaccharide-protein glycotransferase activity"/>
    <property type="evidence" value="ECO:0007669"/>
    <property type="project" value="UniProtKB-EC"/>
</dbReference>
<feature type="transmembrane region" description="Helical" evidence="22">
    <location>
        <begin position="117"/>
        <end position="136"/>
    </location>
</feature>
<keyword evidence="12 22" id="KW-1133">Transmembrane helix</keyword>
<evidence type="ECO:0000256" key="21">
    <source>
        <dbReference type="SAM" id="MobiDB-lite"/>
    </source>
</evidence>
<evidence type="ECO:0000256" key="11">
    <source>
        <dbReference type="ARBA" id="ARBA00022842"/>
    </source>
</evidence>
<evidence type="ECO:0000256" key="4">
    <source>
        <dbReference type="ARBA" id="ARBA00010810"/>
    </source>
</evidence>
<dbReference type="InterPro" id="IPR003674">
    <property type="entry name" value="Oligo_trans_STT3"/>
</dbReference>
<evidence type="ECO:0000256" key="3">
    <source>
        <dbReference type="ARBA" id="ARBA00004922"/>
    </source>
</evidence>
<proteinExistence type="inferred from homology"/>
<accession>A0A812L6W2</accession>
<feature type="binding site" evidence="19">
    <location>
        <begin position="2264"/>
        <end position="2267"/>
    </location>
    <ligand>
        <name>GMP</name>
        <dbReference type="ChEBI" id="CHEBI:58115"/>
    </ligand>
</feature>
<feature type="transmembrane region" description="Helical" evidence="22">
    <location>
        <begin position="223"/>
        <end position="244"/>
    </location>
</feature>
<feature type="transmembrane region" description="Helical" evidence="22">
    <location>
        <begin position="671"/>
        <end position="692"/>
    </location>
</feature>
<feature type="region of interest" description="Disordered" evidence="21">
    <location>
        <begin position="1681"/>
        <end position="1767"/>
    </location>
</feature>
<keyword evidence="7" id="KW-0808">Transferase</keyword>
<dbReference type="InterPro" id="IPR048999">
    <property type="entry name" value="STT3-PglB_core"/>
</dbReference>
<evidence type="ECO:0000256" key="17">
    <source>
        <dbReference type="ARBA" id="ARBA00048829"/>
    </source>
</evidence>
<evidence type="ECO:0000256" key="18">
    <source>
        <dbReference type="PIRSR" id="PIRSR601233-1"/>
    </source>
</evidence>
<comment type="caution">
    <text evidence="25">The sequence shown here is derived from an EMBL/GenBank/DDBJ whole genome shotgun (WGS) entry which is preliminary data.</text>
</comment>
<feature type="transmembrane region" description="Helical" evidence="22">
    <location>
        <begin position="156"/>
        <end position="173"/>
    </location>
</feature>
<evidence type="ECO:0000256" key="15">
    <source>
        <dbReference type="ARBA" id="ARBA00023211"/>
    </source>
</evidence>
<comment type="catalytic activity">
    <reaction evidence="17">
        <text>a di-trans,poly-cis-dolichyl diphosphooligosaccharide + L-asparaginyl-[protein] = N(4)-(oligosaccharide-(1-&gt;4)-N-acetyl-beta-D-glucosaminyl-(1-&gt;4)-N-acetyl-beta-D-glucosaminyl)-L-asparaginyl-[protein] + a di-trans,poly-cis-dolichyl diphosphate + H(+)</text>
        <dbReference type="Rhea" id="RHEA:22980"/>
        <dbReference type="Rhea" id="RHEA-COMP:12804"/>
        <dbReference type="Rhea" id="RHEA-COMP:12805"/>
        <dbReference type="Rhea" id="RHEA-COMP:19506"/>
        <dbReference type="Rhea" id="RHEA-COMP:19509"/>
        <dbReference type="ChEBI" id="CHEBI:15378"/>
        <dbReference type="ChEBI" id="CHEBI:50347"/>
        <dbReference type="ChEBI" id="CHEBI:57497"/>
        <dbReference type="ChEBI" id="CHEBI:57570"/>
        <dbReference type="ChEBI" id="CHEBI:132529"/>
        <dbReference type="EC" id="2.4.99.18"/>
    </reaction>
</comment>
<evidence type="ECO:0000256" key="2">
    <source>
        <dbReference type="ARBA" id="ARBA00004127"/>
    </source>
</evidence>
<feature type="transmembrane region" description="Helical" evidence="22">
    <location>
        <begin position="185"/>
        <end position="208"/>
    </location>
</feature>
<dbReference type="Pfam" id="PF21436">
    <property type="entry name" value="STT3-PglB_core"/>
    <property type="match status" value="1"/>
</dbReference>
<dbReference type="PANTHER" id="PTHR13872">
    <property type="entry name" value="DOLICHYL-DIPHOSPHOOLIGOSACCHARIDE--PROTEIN GLYCOSYLTRANSFERASE SUBUNIT"/>
    <property type="match status" value="1"/>
</dbReference>
<dbReference type="UniPathway" id="UPA00378"/>
<dbReference type="Gene3D" id="3.30.2130.30">
    <property type="match status" value="1"/>
</dbReference>
<comment type="similarity">
    <text evidence="4">Belongs to the STT3 family.</text>
</comment>
<evidence type="ECO:0000256" key="5">
    <source>
        <dbReference type="ARBA" id="ARBA00022598"/>
    </source>
</evidence>
<feature type="binding site" evidence="19">
    <location>
        <begin position="2118"/>
        <end position="2122"/>
    </location>
    <ligand>
        <name>GMP</name>
        <dbReference type="ChEBI" id="CHEBI:58115"/>
    </ligand>
</feature>
<feature type="active site" description="GMP-histidine intermediate" evidence="18">
    <location>
        <position position="2288"/>
    </location>
</feature>
<feature type="domain" description="Oligosaccharyl transferase STT3 N-terminal" evidence="23">
    <location>
        <begin position="411"/>
        <end position="518"/>
    </location>
</feature>
<feature type="transmembrane region" description="Helical" evidence="22">
    <location>
        <begin position="636"/>
        <end position="659"/>
    </location>
</feature>
<evidence type="ECO:0000256" key="7">
    <source>
        <dbReference type="ARBA" id="ARBA00022679"/>
    </source>
</evidence>
<comment type="cofactor">
    <cofactor evidence="20">
        <name>Mn(2+)</name>
        <dbReference type="ChEBI" id="CHEBI:29035"/>
    </cofactor>
    <text evidence="20">Binds 2 manganese ions per subunit.</text>
</comment>
<protein>
    <submittedName>
        <fullName evidence="25">Stt3 protein</fullName>
    </submittedName>
</protein>
<feature type="transmembrane region" description="Helical" evidence="22">
    <location>
        <begin position="727"/>
        <end position="750"/>
    </location>
</feature>
<dbReference type="InterPro" id="IPR037185">
    <property type="entry name" value="EmrE-like"/>
</dbReference>
<evidence type="ECO:0000256" key="14">
    <source>
        <dbReference type="ARBA" id="ARBA00023136"/>
    </source>
</evidence>
<feature type="compositionally biased region" description="Basic residues" evidence="21">
    <location>
        <begin position="1926"/>
        <end position="1946"/>
    </location>
</feature>
<keyword evidence="10 19" id="KW-0547">Nucleotide-binding</keyword>
<dbReference type="GO" id="GO:0015095">
    <property type="term" value="F:magnesium ion transmembrane transporter activity"/>
    <property type="evidence" value="ECO:0007669"/>
    <property type="project" value="InterPro"/>
</dbReference>
<comment type="cofactor">
    <cofactor evidence="1">
        <name>Mg(2+)</name>
        <dbReference type="ChEBI" id="CHEBI:18420"/>
    </cofactor>
</comment>
<keyword evidence="11" id="KW-0460">Magnesium</keyword>
<comment type="pathway">
    <text evidence="3">Protein modification; protein glycosylation.</text>
</comment>
<dbReference type="InterPro" id="IPR008521">
    <property type="entry name" value="Mg_trans_NIPA"/>
</dbReference>
<feature type="compositionally biased region" description="Basic residues" evidence="21">
    <location>
        <begin position="1736"/>
        <end position="1745"/>
    </location>
</feature>
<feature type="compositionally biased region" description="Basic and acidic residues" evidence="21">
    <location>
        <begin position="1688"/>
        <end position="1703"/>
    </location>
</feature>
<dbReference type="GO" id="GO:0046872">
    <property type="term" value="F:metal ion binding"/>
    <property type="evidence" value="ECO:0007669"/>
    <property type="project" value="UniProtKB-KW"/>
</dbReference>
<dbReference type="Gene3D" id="3.40.50.12610">
    <property type="match status" value="1"/>
</dbReference>
<dbReference type="GO" id="GO:0016020">
    <property type="term" value="C:membrane"/>
    <property type="evidence" value="ECO:0007669"/>
    <property type="project" value="InterPro"/>
</dbReference>
<feature type="transmembrane region" description="Helical" evidence="22">
    <location>
        <begin position="88"/>
        <end position="108"/>
    </location>
</feature>
<feature type="binding site" evidence="20">
    <location>
        <position position="2119"/>
    </location>
    <ligand>
        <name>Mn(2+)</name>
        <dbReference type="ChEBI" id="CHEBI:29035"/>
        <label>1</label>
    </ligand>
</feature>
<feature type="transmembrane region" description="Helical" evidence="22">
    <location>
        <begin position="801"/>
        <end position="825"/>
    </location>
</feature>
<feature type="transmembrane region" description="Helical" evidence="22">
    <location>
        <begin position="698"/>
        <end position="715"/>
    </location>
</feature>
<organism evidence="25 26">
    <name type="scientific">Symbiodinium natans</name>
    <dbReference type="NCBI Taxonomy" id="878477"/>
    <lineage>
        <taxon>Eukaryota</taxon>
        <taxon>Sar</taxon>
        <taxon>Alveolata</taxon>
        <taxon>Dinophyceae</taxon>
        <taxon>Suessiales</taxon>
        <taxon>Symbiodiniaceae</taxon>
        <taxon>Symbiodinium</taxon>
    </lineage>
</organism>
<evidence type="ECO:0000256" key="13">
    <source>
        <dbReference type="ARBA" id="ARBA00023134"/>
    </source>
</evidence>
<feature type="transmembrane region" description="Helical" evidence="22">
    <location>
        <begin position="60"/>
        <end position="82"/>
    </location>
</feature>
<feature type="transmembrane region" description="Helical" evidence="22">
    <location>
        <begin position="837"/>
        <end position="857"/>
    </location>
</feature>
<dbReference type="EMBL" id="CAJNDS010000957">
    <property type="protein sequence ID" value="CAE7242082.1"/>
    <property type="molecule type" value="Genomic_DNA"/>
</dbReference>
<keyword evidence="15 20" id="KW-0464">Manganese</keyword>
<feature type="compositionally biased region" description="Low complexity" evidence="21">
    <location>
        <begin position="1753"/>
        <end position="1767"/>
    </location>
</feature>
<name>A0A812L6W2_9DINO</name>
<feature type="binding site" evidence="19">
    <location>
        <position position="2362"/>
    </location>
    <ligand>
        <name>GMP</name>
        <dbReference type="ChEBI" id="CHEBI:58115"/>
    </ligand>
</feature>
<feature type="binding site" evidence="19">
    <location>
        <begin position="2288"/>
        <end position="2291"/>
    </location>
    <ligand>
        <name>GMP</name>
        <dbReference type="ChEBI" id="CHEBI:58115"/>
    </ligand>
</feature>
<feature type="region of interest" description="Disordered" evidence="21">
    <location>
        <begin position="1906"/>
        <end position="1951"/>
    </location>
</feature>
<keyword evidence="9 20" id="KW-0479">Metal-binding</keyword>
<evidence type="ECO:0000256" key="19">
    <source>
        <dbReference type="PIRSR" id="PIRSR601233-2"/>
    </source>
</evidence>
<dbReference type="Pfam" id="PF05653">
    <property type="entry name" value="Mg_trans_NIPA"/>
    <property type="match status" value="1"/>
</dbReference>
<evidence type="ECO:0000256" key="8">
    <source>
        <dbReference type="ARBA" id="ARBA00022692"/>
    </source>
</evidence>
<evidence type="ECO:0000256" key="10">
    <source>
        <dbReference type="ARBA" id="ARBA00022741"/>
    </source>
</evidence>
<dbReference type="SUPFAM" id="SSF103365">
    <property type="entry name" value="Hypothetical protein PH1602"/>
    <property type="match status" value="1"/>
</dbReference>
<evidence type="ECO:0000256" key="1">
    <source>
        <dbReference type="ARBA" id="ARBA00001946"/>
    </source>
</evidence>
<evidence type="ECO:0000256" key="16">
    <source>
        <dbReference type="ARBA" id="ARBA00047746"/>
    </source>
</evidence>
<feature type="binding site" evidence="20">
    <location>
        <position position="2033"/>
    </location>
    <ligand>
        <name>Mn(2+)</name>
        <dbReference type="ChEBI" id="CHEBI:29035"/>
        <label>1</label>
    </ligand>
</feature>
<sequence length="2364" mass="262174">MNVSGTGNEVTVLPEGNSGSYWFLGVCLAVLGTLAGTIGKQMVRCSKLAKERRKQKEGNFLLVAGLALQVALNPACDVAGYALAPASVIAPVTGMDIVWNTVIAPCSLGETLTPRRLISAAIIFFTATTSVFFRQINEVNWSAEYVQHVLLQSRTMVYGLCFTGWFLFNTLVLMKYPNGSAVRGFSLGATAGTLAGNMWCTKIVAVLLEQCFGGNCLAWTKPVSWFAATAAILFSTTNLYFISLGLQHYEALFMVTVFMGSNIVTNSLSAIVVLAEMDEAPWWKLGGYVLCILGMMAGMVLLTEGEKESPRSRFTPASLEEVELSSYDVRSASRVAMGYIAIRLRTRLCSDGHDLITQIGLSAGEASQSEIDSPQHSVESVDCRFASFVVLPLVMRGARRYSGHVLILLQVLFVLYGAYAAYEIRLYPIKDYGYIIHEFDPWFNYRAAEYLAEHGLQKFFQWYDYESWYPLGRPIGTTIYPGMQMTAVWIWEAMKKVGDFKVETPSLVLALRPVISSLKKSGWKFLPALKQSYEFSPMSVNDICCMIPPWFGSYASIFSGLLAYEISRSVNAGVCTTLIMAIIPAHLMRSVGGEFDNEAVAVTAICSTFWLWILSVRTPKHWPIGLFAGLSYIYMVAAWGGYIFVINMVGIHAAMLVALGRFNSGVHKAYSIFYVVGILGAMQIPVVGMQPLRSVEQLGPLMVFVGFQVLAFCDFQRRRHKMQAMEFAIFRAKVVALLIVSTIVVCAALYPTGYFGPISSRIRGLFVKHTKTGNPLVDSVAEHQPANPSMYASYLNLPLDYAMLGGFVCLWRRNNGFLFLCLYGFVAQHFSGKMSRLVLICGPIVSVACGIWCGFILDQLIEPFLILLGKKGYTPPAPVEASDTNSKKPPESGKSEAKGKAAAKDGGKAKKAPPKKASSAPVEIDWSLEEWEEDKRPGGANQLLRIFSGLVWKGELEKNWETWTEVRTYMDGNVGVLAGRAVISVVVILYAVYLSSLSVKIPTFVRHCDQVARSLSNPQVVFMSRDRQGNTFIVDDYLKGYQWIDQNTPKDSRVMAWWDYGYQITGIAKRTSIADGNTWNHEHIATLGRTLTSSEKKAHNAIRHLADYVLVWAGGGGDDLAKSPHLARIGNSVFPDHCGDDDPKCNKFSFYADHSPTPMMARSLLYKLCQHNVSPGVKVNERLFKEVHTTKHGLMRVYQVMNVSQESKDWVADPKNRICDAPGSWYCVGQYPPSLEKLIAKRRNFAQIEDFNRAGGKSAYTKLIEKVDTDPAQLVRRSENCIALLVAAVVREHDLTGAVTVKVRGMREVQDAPHFVSYSWLVRGRLGLEPLLRAEMQRTRPPSLKADLQADLRNRTDESGGFGRLEVPENVEAEGVVEITGPWDVLYWALGCRLCQSIWLRVGEPFNCESIEALEEALSLAPWDHFLDALQLHQLRVIAWERESRLDAEDLRAHLQAYLRGRAARALHHLHLPPDAEAEAAEAADAAEATRPGLLRAVLHRNRCSLELLCAARLGLRDVQRAMRVRLPWKKPTHPAHPIHFAASARPPTWTLASAMPQATQASKAQPFEESELKAETREAKRTVDGTFVAALIAGLRLSDGMVVWDPFCRDGQVLLELLLATLPVPPVKSADRLPCFGAGLAGLELTFVGSDRSIEAIQEARRQLLHFCEFYKDFLSGPSAVTTRQTHQRDEINESDESKPRVPELLQGPTILEDLEGKTGKTGKLGQGPETASKGSKRPKGPKKQKFEKAAKPPVMSGTLGTGTPAAPVATAVPSVPGKAEAAEAAEAAEVVTYSSSEHGLSLPCEVSLNLASFEAIAPYLHGAVIVTRMPSEGRGLGPTARVALLYRRFGHFLAGRRDLLGAYVLCDSPVFRRQTGLTWQVLGRFRGASGRRWQLLHWSPGLPQRPRHPAAAVDSADSADLEPKRRRQRWERAPRGRKTRKPRFRGREHTTWGKKSVDFPVKLQVSGGVPIHLYTDDIDHQTEQQLRNLSRTGIAVGYVAAMPDVHLGKGATIGSVFASRDYVCPNAVGVDIGCGMCAVPVSGPLRRQDLSEKDLLAIQRGLRSSIPTGFEYHGRSTTAMEATAKKLMSKHSPTRWLRETFGSRHTKQLGTLGGGNHFVELVYDEEDRVWMMLHSGSRNIGNVTAQHYDKLAAKQCNGRPEALAYLRIESAEGRQYLTDMTFCQAYAWENRRFMMESFAEVVKKETKRDAIWDQMVNIHHNYCECEQCRYLDPTTQRWREEQLWITRKGATSAKAGQLGIIPGSMGTGSYIVRGKGETDAWQSCSHGAGRSMSRAAAFRNIDPQTFAGHMRERGIVWDVKFADKVRDEAPMAYKDLNTVMQNQQDLVEVVHHLQPLINMKGW</sequence>
<feature type="binding site" evidence="19">
    <location>
        <begin position="2222"/>
        <end position="2223"/>
    </location>
    <ligand>
        <name>GMP</name>
        <dbReference type="ChEBI" id="CHEBI:58115"/>
    </ligand>
</feature>